<feature type="compositionally biased region" description="Gly residues" evidence="2">
    <location>
        <begin position="133"/>
        <end position="143"/>
    </location>
</feature>
<name>A0A653DF32_CALMS</name>
<accession>A0A653DF32</accession>
<organism evidence="5 6">
    <name type="scientific">Callosobruchus maculatus</name>
    <name type="common">Southern cowpea weevil</name>
    <name type="synonym">Pulse bruchid</name>
    <dbReference type="NCBI Taxonomy" id="64391"/>
    <lineage>
        <taxon>Eukaryota</taxon>
        <taxon>Metazoa</taxon>
        <taxon>Ecdysozoa</taxon>
        <taxon>Arthropoda</taxon>
        <taxon>Hexapoda</taxon>
        <taxon>Insecta</taxon>
        <taxon>Pterygota</taxon>
        <taxon>Neoptera</taxon>
        <taxon>Endopterygota</taxon>
        <taxon>Coleoptera</taxon>
        <taxon>Polyphaga</taxon>
        <taxon>Cucujiformia</taxon>
        <taxon>Chrysomeloidea</taxon>
        <taxon>Chrysomelidae</taxon>
        <taxon>Bruchinae</taxon>
        <taxon>Bruchini</taxon>
        <taxon>Callosobruchus</taxon>
    </lineage>
</organism>
<protein>
    <recommendedName>
        <fullName evidence="7">C2H2-type domain-containing protein</fullName>
    </recommendedName>
</protein>
<dbReference type="Proteomes" id="UP000410492">
    <property type="component" value="Unassembled WGS sequence"/>
</dbReference>
<dbReference type="GO" id="GO:0008270">
    <property type="term" value="F:zinc ion binding"/>
    <property type="evidence" value="ECO:0007669"/>
    <property type="project" value="UniProtKB-KW"/>
</dbReference>
<keyword evidence="1" id="KW-0479">Metal-binding</keyword>
<dbReference type="OrthoDB" id="8808532at2759"/>
<dbReference type="InterPro" id="IPR007527">
    <property type="entry name" value="Znf_SWIM"/>
</dbReference>
<evidence type="ECO:0000256" key="1">
    <source>
        <dbReference type="PROSITE-ProRule" id="PRU00042"/>
    </source>
</evidence>
<dbReference type="PROSITE" id="PS50157">
    <property type="entry name" value="ZINC_FINGER_C2H2_2"/>
    <property type="match status" value="1"/>
</dbReference>
<evidence type="ECO:0008006" key="7">
    <source>
        <dbReference type="Google" id="ProtNLM"/>
    </source>
</evidence>
<dbReference type="InterPro" id="IPR036236">
    <property type="entry name" value="Znf_C2H2_sf"/>
</dbReference>
<feature type="non-terminal residue" evidence="5">
    <location>
        <position position="1"/>
    </location>
</feature>
<sequence>HFRKELRPPKYLEDSPPNPFRRKTIPLRDCHKSFSQAANLTAHVRTHSGEKPFRCSCMRQTVFTEQLCHHAYAHPFWRKALQMQIVQKGVLRQQHADQAFADTQRREAVRVQTVPAAIQPERQPEQAHAGARQRGGGGRLRNHGGGYSAVTAALLLGAFSYKMAEPRR</sequence>
<keyword evidence="1" id="KW-0862">Zinc</keyword>
<feature type="region of interest" description="Disordered" evidence="2">
    <location>
        <begin position="119"/>
        <end position="143"/>
    </location>
</feature>
<feature type="domain" description="SWIM-type" evidence="4">
    <location>
        <begin position="40"/>
        <end position="79"/>
    </location>
</feature>
<evidence type="ECO:0000256" key="2">
    <source>
        <dbReference type="SAM" id="MobiDB-lite"/>
    </source>
</evidence>
<dbReference type="InterPro" id="IPR013087">
    <property type="entry name" value="Znf_C2H2_type"/>
</dbReference>
<evidence type="ECO:0000259" key="3">
    <source>
        <dbReference type="PROSITE" id="PS50157"/>
    </source>
</evidence>
<dbReference type="AlphaFoldDB" id="A0A653DF32"/>
<dbReference type="PROSITE" id="PS50966">
    <property type="entry name" value="ZF_SWIM"/>
    <property type="match status" value="1"/>
</dbReference>
<evidence type="ECO:0000313" key="6">
    <source>
        <dbReference type="Proteomes" id="UP000410492"/>
    </source>
</evidence>
<evidence type="ECO:0000259" key="4">
    <source>
        <dbReference type="PROSITE" id="PS50966"/>
    </source>
</evidence>
<reference evidence="5 6" key="1">
    <citation type="submission" date="2019-01" db="EMBL/GenBank/DDBJ databases">
        <authorList>
            <person name="Sayadi A."/>
        </authorList>
    </citation>
    <scope>NUCLEOTIDE SEQUENCE [LARGE SCALE GENOMIC DNA]</scope>
</reference>
<dbReference type="EMBL" id="CAACVG010011393">
    <property type="protein sequence ID" value="VEN57967.1"/>
    <property type="molecule type" value="Genomic_DNA"/>
</dbReference>
<evidence type="ECO:0000313" key="5">
    <source>
        <dbReference type="EMBL" id="VEN57967.1"/>
    </source>
</evidence>
<proteinExistence type="predicted"/>
<keyword evidence="1" id="KW-0863">Zinc-finger</keyword>
<feature type="domain" description="C2H2-type" evidence="3">
    <location>
        <begin position="25"/>
        <end position="52"/>
    </location>
</feature>
<keyword evidence="6" id="KW-1185">Reference proteome</keyword>
<dbReference type="Gene3D" id="3.30.160.60">
    <property type="entry name" value="Classic Zinc Finger"/>
    <property type="match status" value="1"/>
</dbReference>
<gene>
    <name evidence="5" type="ORF">CALMAC_LOCUS16457</name>
</gene>
<dbReference type="SUPFAM" id="SSF57667">
    <property type="entry name" value="beta-beta-alpha zinc fingers"/>
    <property type="match status" value="1"/>
</dbReference>